<dbReference type="PANTHER" id="PTHR43861">
    <property type="entry name" value="TRANS-ACONITATE 2-METHYLTRANSFERASE-RELATED"/>
    <property type="match status" value="1"/>
</dbReference>
<dbReference type="Pfam" id="PF08242">
    <property type="entry name" value="Methyltransf_12"/>
    <property type="match status" value="1"/>
</dbReference>
<dbReference type="SUPFAM" id="SSF53335">
    <property type="entry name" value="S-adenosyl-L-methionine-dependent methyltransferases"/>
    <property type="match status" value="1"/>
</dbReference>
<evidence type="ECO:0000259" key="1">
    <source>
        <dbReference type="Pfam" id="PF08242"/>
    </source>
</evidence>
<keyword evidence="2" id="KW-0808">Transferase</keyword>
<reference evidence="2 3" key="1">
    <citation type="submission" date="2020-09" db="EMBL/GenBank/DDBJ databases">
        <title>Paenibacillus sp. CAU 1523 isolated from sand of Haeundae Beach.</title>
        <authorList>
            <person name="Kim W."/>
        </authorList>
    </citation>
    <scope>NUCLEOTIDE SEQUENCE [LARGE SCALE GENOMIC DNA]</scope>
    <source>
        <strain evidence="2 3">CAU 1523</strain>
    </source>
</reference>
<evidence type="ECO:0000313" key="2">
    <source>
        <dbReference type="EMBL" id="MBD8500815.1"/>
    </source>
</evidence>
<dbReference type="CDD" id="cd02440">
    <property type="entry name" value="AdoMet_MTases"/>
    <property type="match status" value="1"/>
</dbReference>
<comment type="caution">
    <text evidence="2">The sequence shown here is derived from an EMBL/GenBank/DDBJ whole genome shotgun (WGS) entry which is preliminary data.</text>
</comment>
<dbReference type="GO" id="GO:0032259">
    <property type="term" value="P:methylation"/>
    <property type="evidence" value="ECO:0007669"/>
    <property type="project" value="UniProtKB-KW"/>
</dbReference>
<feature type="domain" description="Methyltransferase type 12" evidence="1">
    <location>
        <begin position="83"/>
        <end position="202"/>
    </location>
</feature>
<keyword evidence="3" id="KW-1185">Reference proteome</keyword>
<accession>A0ABR9B384</accession>
<name>A0ABR9B384_9BACL</name>
<organism evidence="2 3">
    <name type="scientific">Paenibacillus arenosi</name>
    <dbReference type="NCBI Taxonomy" id="2774142"/>
    <lineage>
        <taxon>Bacteria</taxon>
        <taxon>Bacillati</taxon>
        <taxon>Bacillota</taxon>
        <taxon>Bacilli</taxon>
        <taxon>Bacillales</taxon>
        <taxon>Paenibacillaceae</taxon>
        <taxon>Paenibacillus</taxon>
    </lineage>
</organism>
<dbReference type="InterPro" id="IPR029063">
    <property type="entry name" value="SAM-dependent_MTases_sf"/>
</dbReference>
<proteinExistence type="predicted"/>
<dbReference type="RefSeq" id="WP_192027040.1">
    <property type="nucleotide sequence ID" value="NZ_JACYTN010000029.1"/>
</dbReference>
<dbReference type="Gene3D" id="3.40.50.150">
    <property type="entry name" value="Vaccinia Virus protein VP39"/>
    <property type="match status" value="1"/>
</dbReference>
<dbReference type="Proteomes" id="UP000634529">
    <property type="component" value="Unassembled WGS sequence"/>
</dbReference>
<gene>
    <name evidence="2" type="ORF">IFO66_21235</name>
</gene>
<dbReference type="GO" id="GO:0008168">
    <property type="term" value="F:methyltransferase activity"/>
    <property type="evidence" value="ECO:0007669"/>
    <property type="project" value="UniProtKB-KW"/>
</dbReference>
<keyword evidence="2" id="KW-0489">Methyltransferase</keyword>
<dbReference type="InterPro" id="IPR013217">
    <property type="entry name" value="Methyltransf_12"/>
</dbReference>
<evidence type="ECO:0000313" key="3">
    <source>
        <dbReference type="Proteomes" id="UP000634529"/>
    </source>
</evidence>
<sequence>MNNSSSSKLPLMGTTRTIAPDINKEIVGQRFDRHAHEYDQYADVQIKMIQTLLRWQPVQQRMQVVADRNGNQHLYNQEPVKLLDIGCGTGALTQTAISTSAVPSSTRLSLLDLSPRMLQEAQRKLMLTGYDIEQLDLIVADAEKWAVVDIESSKKCNRSNVIETSSQDSYDIILSSAAFQWFNQPQSTLQALYKRLRPRGMLAFATFLPGTLHQLHDACAHADSQLNNEVCPRGQAYVHAADWQAWMGECAASSAWMEQQWTLTYASIDDMLQHVRRIGASNALQQQPAPITRKWIHYMKEYYNEHYSREDGTVYLTYRAGFGYISNEQISNWRN</sequence>
<dbReference type="EMBL" id="JACYTN010000029">
    <property type="protein sequence ID" value="MBD8500815.1"/>
    <property type="molecule type" value="Genomic_DNA"/>
</dbReference>
<protein>
    <submittedName>
        <fullName evidence="2">Methyltransferase</fullName>
    </submittedName>
</protein>